<reference evidence="9 10" key="1">
    <citation type="journal article" date="2012" name="J. Bacteriol.">
        <title>Draft genome sequence of the nitrophenol-degrading actinomycete Rhodococcus imtechensis RKJ300.</title>
        <authorList>
            <person name="Vikram S."/>
            <person name="Kumar S."/>
            <person name="Subramanian S."/>
            <person name="Raghava G.P."/>
        </authorList>
    </citation>
    <scope>NUCLEOTIDE SEQUENCE [LARGE SCALE GENOMIC DNA]</scope>
    <source>
        <strain evidence="9 10">RKJ300</strain>
    </source>
</reference>
<name>I0WYA3_RHOOP</name>
<keyword evidence="4 6" id="KW-0862">Zinc</keyword>
<evidence type="ECO:0000259" key="8">
    <source>
        <dbReference type="Pfam" id="PF01435"/>
    </source>
</evidence>
<evidence type="ECO:0000256" key="6">
    <source>
        <dbReference type="RuleBase" id="RU003983"/>
    </source>
</evidence>
<dbReference type="CDD" id="cd07326">
    <property type="entry name" value="M56_BlaR1_MecR1_like"/>
    <property type="match status" value="1"/>
</dbReference>
<dbReference type="PATRIC" id="fig|1165867.3.peg.774"/>
<keyword evidence="7" id="KW-0812">Transmembrane</keyword>
<evidence type="ECO:0000256" key="4">
    <source>
        <dbReference type="ARBA" id="ARBA00022833"/>
    </source>
</evidence>
<comment type="caution">
    <text evidence="9">The sequence shown here is derived from an EMBL/GenBank/DDBJ whole genome shotgun (WGS) entry which is preliminary data.</text>
</comment>
<evidence type="ECO:0000256" key="2">
    <source>
        <dbReference type="ARBA" id="ARBA00022723"/>
    </source>
</evidence>
<dbReference type="GO" id="GO:0004222">
    <property type="term" value="F:metalloendopeptidase activity"/>
    <property type="evidence" value="ECO:0007669"/>
    <property type="project" value="InterPro"/>
</dbReference>
<evidence type="ECO:0000256" key="7">
    <source>
        <dbReference type="SAM" id="Phobius"/>
    </source>
</evidence>
<accession>I0WYA3</accession>
<comment type="similarity">
    <text evidence="6">Belongs to the peptidase M48 family.</text>
</comment>
<keyword evidence="7" id="KW-1133">Transmembrane helix</keyword>
<dbReference type="Pfam" id="PF01435">
    <property type="entry name" value="Peptidase_M48"/>
    <property type="match status" value="1"/>
</dbReference>
<dbReference type="RefSeq" id="WP_007296091.1">
    <property type="nucleotide sequence ID" value="NZ_AJJH01000018.1"/>
</dbReference>
<proteinExistence type="inferred from homology"/>
<keyword evidence="5 6" id="KW-0482">Metalloprotease</keyword>
<dbReference type="GO" id="GO:0046872">
    <property type="term" value="F:metal ion binding"/>
    <property type="evidence" value="ECO:0007669"/>
    <property type="project" value="UniProtKB-KW"/>
</dbReference>
<dbReference type="EMBL" id="AJJH01000018">
    <property type="protein sequence ID" value="EID81369.1"/>
    <property type="molecule type" value="Genomic_DNA"/>
</dbReference>
<keyword evidence="7" id="KW-0472">Membrane</keyword>
<dbReference type="GO" id="GO:0006508">
    <property type="term" value="P:proteolysis"/>
    <property type="evidence" value="ECO:0007669"/>
    <property type="project" value="UniProtKB-KW"/>
</dbReference>
<keyword evidence="2" id="KW-0479">Metal-binding</keyword>
<dbReference type="InterPro" id="IPR001915">
    <property type="entry name" value="Peptidase_M48"/>
</dbReference>
<dbReference type="Gene3D" id="3.30.2010.10">
    <property type="entry name" value="Metalloproteases ('zincins'), catalytic domain"/>
    <property type="match status" value="1"/>
</dbReference>
<protein>
    <submittedName>
        <fullName evidence="9">Putative membrane protein</fullName>
    </submittedName>
</protein>
<evidence type="ECO:0000256" key="1">
    <source>
        <dbReference type="ARBA" id="ARBA00022670"/>
    </source>
</evidence>
<evidence type="ECO:0000313" key="10">
    <source>
        <dbReference type="Proteomes" id="UP000006447"/>
    </source>
</evidence>
<feature type="transmembrane region" description="Helical" evidence="7">
    <location>
        <begin position="40"/>
        <end position="63"/>
    </location>
</feature>
<feature type="transmembrane region" description="Helical" evidence="7">
    <location>
        <begin position="286"/>
        <end position="307"/>
    </location>
</feature>
<dbReference type="Proteomes" id="UP000006447">
    <property type="component" value="Unassembled WGS sequence"/>
</dbReference>
<evidence type="ECO:0000256" key="3">
    <source>
        <dbReference type="ARBA" id="ARBA00022801"/>
    </source>
</evidence>
<organism evidence="9 10">
    <name type="scientific">Rhodococcus opacus RKJ300 = JCM 13270</name>
    <dbReference type="NCBI Taxonomy" id="1165867"/>
    <lineage>
        <taxon>Bacteria</taxon>
        <taxon>Bacillati</taxon>
        <taxon>Actinomycetota</taxon>
        <taxon>Actinomycetes</taxon>
        <taxon>Mycobacteriales</taxon>
        <taxon>Nocardiaceae</taxon>
        <taxon>Rhodococcus</taxon>
    </lineage>
</organism>
<evidence type="ECO:0000256" key="5">
    <source>
        <dbReference type="ARBA" id="ARBA00023049"/>
    </source>
</evidence>
<feature type="domain" description="Peptidase M48" evidence="8">
    <location>
        <begin position="140"/>
        <end position="211"/>
    </location>
</feature>
<comment type="cofactor">
    <cofactor evidence="6">
        <name>Zn(2+)</name>
        <dbReference type="ChEBI" id="CHEBI:29105"/>
    </cofactor>
    <text evidence="6">Binds 1 zinc ion per subunit.</text>
</comment>
<evidence type="ECO:0000313" key="9">
    <source>
        <dbReference type="EMBL" id="EID81369.1"/>
    </source>
</evidence>
<gene>
    <name evidence="9" type="ORF">W59_03801</name>
</gene>
<sequence>MMSAAACFPLFSGLVAVLGPPVLRRITHGGLAPRLGVIAWSAAIASVVLSWAMAALLLVLDLLRYRARPGESLLGACLARLQESLGGADTAFEVAGVAAATAVVSITVWITGRLAVGLMRLRIRTHGHARRARLIGHQVRGVDAVVIDNAERAAYCAAGRPHAVVITTAALAALDDRQVQAVLAHERAHLAGHHAQILAVLRVLAASLPGMTLFTAGAVEVGRLLEMCADDSAARAHGSRALLSGLLALCAPAQVPDGALGAGNIALLDRAGRLASPPRRTAKVRVCLLSAAVVAMVTAAPLALAVLEVTGTMWCLPMAS</sequence>
<keyword evidence="1 6" id="KW-0645">Protease</keyword>
<dbReference type="AlphaFoldDB" id="I0WYA3"/>
<keyword evidence="3 6" id="KW-0378">Hydrolase</keyword>